<feature type="domain" description="Protein kinase" evidence="19">
    <location>
        <begin position="723"/>
        <end position="916"/>
    </location>
</feature>
<comment type="similarity">
    <text evidence="2">Belongs to the protein kinase superfamily. Ser/Thr protein kinase family.</text>
</comment>
<evidence type="ECO:0000256" key="6">
    <source>
        <dbReference type="ARBA" id="ARBA00022614"/>
    </source>
</evidence>
<dbReference type="FunFam" id="3.80.10.10:FF:000095">
    <property type="entry name" value="LRR receptor-like serine/threonine-protein kinase GSO1"/>
    <property type="match status" value="1"/>
</dbReference>
<comment type="subcellular location">
    <subcellularLocation>
        <location evidence="1">Cell membrane</location>
        <topology evidence="1">Single-pass membrane protein</topology>
    </subcellularLocation>
</comment>
<organism evidence="20 21">
    <name type="scientific">Setaria viridis</name>
    <name type="common">Green bristlegrass</name>
    <name type="synonym">Setaria italica subsp. viridis</name>
    <dbReference type="NCBI Taxonomy" id="4556"/>
    <lineage>
        <taxon>Eukaryota</taxon>
        <taxon>Viridiplantae</taxon>
        <taxon>Streptophyta</taxon>
        <taxon>Embryophyta</taxon>
        <taxon>Tracheophyta</taxon>
        <taxon>Spermatophyta</taxon>
        <taxon>Magnoliopsida</taxon>
        <taxon>Liliopsida</taxon>
        <taxon>Poales</taxon>
        <taxon>Poaceae</taxon>
        <taxon>PACMAD clade</taxon>
        <taxon>Panicoideae</taxon>
        <taxon>Panicodae</taxon>
        <taxon>Paniceae</taxon>
        <taxon>Cenchrinae</taxon>
        <taxon>Setaria</taxon>
    </lineage>
</organism>
<dbReference type="InterPro" id="IPR013210">
    <property type="entry name" value="LRR_N_plant-typ"/>
</dbReference>
<dbReference type="Pfam" id="PF00560">
    <property type="entry name" value="LRR_1"/>
    <property type="match status" value="5"/>
</dbReference>
<dbReference type="InterPro" id="IPR051809">
    <property type="entry name" value="Plant_receptor-like_S/T_kinase"/>
</dbReference>
<dbReference type="InterPro" id="IPR011009">
    <property type="entry name" value="Kinase-like_dom_sf"/>
</dbReference>
<dbReference type="Gene3D" id="3.30.200.20">
    <property type="entry name" value="Phosphorylase Kinase, domain 1"/>
    <property type="match status" value="1"/>
</dbReference>
<dbReference type="PROSITE" id="PS50011">
    <property type="entry name" value="PROTEIN_KINASE_DOM"/>
    <property type="match status" value="1"/>
</dbReference>
<dbReference type="PANTHER" id="PTHR27008">
    <property type="entry name" value="OS04G0122200 PROTEIN"/>
    <property type="match status" value="1"/>
</dbReference>
<dbReference type="InterPro" id="IPR001611">
    <property type="entry name" value="Leu-rich_rpt"/>
</dbReference>
<gene>
    <name evidence="20" type="ORF">SEVIR_1G040500v2</name>
</gene>
<dbReference type="SMART" id="SM00369">
    <property type="entry name" value="LRR_TYP"/>
    <property type="match status" value="10"/>
</dbReference>
<dbReference type="Proteomes" id="UP000298652">
    <property type="component" value="Chromosome 1"/>
</dbReference>
<dbReference type="SUPFAM" id="SSF52058">
    <property type="entry name" value="L domain-like"/>
    <property type="match status" value="2"/>
</dbReference>
<feature type="binding site" evidence="17">
    <location>
        <position position="753"/>
    </location>
    <ligand>
        <name>ATP</name>
        <dbReference type="ChEBI" id="CHEBI:30616"/>
    </ligand>
</feature>
<keyword evidence="12 17" id="KW-0067">ATP-binding</keyword>
<dbReference type="OMA" id="GMFIPCT"/>
<dbReference type="GO" id="GO:0005524">
    <property type="term" value="F:ATP binding"/>
    <property type="evidence" value="ECO:0007669"/>
    <property type="project" value="UniProtKB-UniRule"/>
</dbReference>
<feature type="transmembrane region" description="Helical" evidence="18">
    <location>
        <begin position="667"/>
        <end position="689"/>
    </location>
</feature>
<protein>
    <recommendedName>
        <fullName evidence="3">non-specific serine/threonine protein kinase</fullName>
        <ecNumber evidence="3">2.7.11.1</ecNumber>
    </recommendedName>
</protein>
<dbReference type="Gramene" id="TKW37338">
    <property type="protein sequence ID" value="TKW37338"/>
    <property type="gene ID" value="SEVIR_1G040500v2"/>
</dbReference>
<evidence type="ECO:0000256" key="18">
    <source>
        <dbReference type="SAM" id="Phobius"/>
    </source>
</evidence>
<keyword evidence="4" id="KW-1003">Cell membrane</keyword>
<dbReference type="Gene3D" id="3.80.10.10">
    <property type="entry name" value="Ribonuclease Inhibitor"/>
    <property type="match status" value="3"/>
</dbReference>
<dbReference type="PROSITE" id="PS00107">
    <property type="entry name" value="PROTEIN_KINASE_ATP"/>
    <property type="match status" value="1"/>
</dbReference>
<evidence type="ECO:0000256" key="4">
    <source>
        <dbReference type="ARBA" id="ARBA00022475"/>
    </source>
</evidence>
<comment type="catalytic activity">
    <reaction evidence="15">
        <text>L-threonyl-[protein] + ATP = O-phospho-L-threonyl-[protein] + ADP + H(+)</text>
        <dbReference type="Rhea" id="RHEA:46608"/>
        <dbReference type="Rhea" id="RHEA-COMP:11060"/>
        <dbReference type="Rhea" id="RHEA-COMP:11605"/>
        <dbReference type="ChEBI" id="CHEBI:15378"/>
        <dbReference type="ChEBI" id="CHEBI:30013"/>
        <dbReference type="ChEBI" id="CHEBI:30616"/>
        <dbReference type="ChEBI" id="CHEBI:61977"/>
        <dbReference type="ChEBI" id="CHEBI:456216"/>
        <dbReference type="EC" id="2.7.11.1"/>
    </reaction>
</comment>
<keyword evidence="8 18" id="KW-0812">Transmembrane</keyword>
<evidence type="ECO:0000256" key="15">
    <source>
        <dbReference type="ARBA" id="ARBA00047899"/>
    </source>
</evidence>
<evidence type="ECO:0000256" key="9">
    <source>
        <dbReference type="ARBA" id="ARBA00022737"/>
    </source>
</evidence>
<dbReference type="InterPro" id="IPR017441">
    <property type="entry name" value="Protein_kinase_ATP_BS"/>
</dbReference>
<reference evidence="20" key="1">
    <citation type="submission" date="2019-03" db="EMBL/GenBank/DDBJ databases">
        <title>WGS assembly of Setaria viridis.</title>
        <authorList>
            <person name="Huang P."/>
            <person name="Jenkins J."/>
            <person name="Grimwood J."/>
            <person name="Barry K."/>
            <person name="Healey A."/>
            <person name="Mamidi S."/>
            <person name="Sreedasyam A."/>
            <person name="Shu S."/>
            <person name="Feldman M."/>
            <person name="Wu J."/>
            <person name="Yu Y."/>
            <person name="Chen C."/>
            <person name="Johnson J."/>
            <person name="Rokhsar D."/>
            <person name="Baxter I."/>
            <person name="Schmutz J."/>
            <person name="Brutnell T."/>
            <person name="Kellogg E."/>
        </authorList>
    </citation>
    <scope>NUCLEOTIDE SEQUENCE [LARGE SCALE GENOMIC DNA]</scope>
</reference>
<keyword evidence="14 18" id="KW-0472">Membrane</keyword>
<accession>A0A4U6W4A8</accession>
<dbReference type="GO" id="GO:0005886">
    <property type="term" value="C:plasma membrane"/>
    <property type="evidence" value="ECO:0007669"/>
    <property type="project" value="UniProtKB-SubCell"/>
</dbReference>
<evidence type="ECO:0000256" key="12">
    <source>
        <dbReference type="ARBA" id="ARBA00022840"/>
    </source>
</evidence>
<keyword evidence="7" id="KW-0808">Transferase</keyword>
<name>A0A4U6W4A8_SETVI</name>
<dbReference type="FunFam" id="3.80.10.10:FF:000317">
    <property type="entry name" value="Inactive leucine-rich repeat receptor-like protein kinase"/>
    <property type="match status" value="1"/>
</dbReference>
<dbReference type="Gene3D" id="1.10.510.10">
    <property type="entry name" value="Transferase(Phosphotransferase) domain 1"/>
    <property type="match status" value="1"/>
</dbReference>
<keyword evidence="11" id="KW-0418">Kinase</keyword>
<dbReference type="InterPro" id="IPR018247">
    <property type="entry name" value="EF_Hand_1_Ca_BS"/>
</dbReference>
<dbReference type="PANTHER" id="PTHR27008:SF216">
    <property type="entry name" value="OS07G0121200 PROTEIN"/>
    <property type="match status" value="1"/>
</dbReference>
<evidence type="ECO:0000256" key="17">
    <source>
        <dbReference type="PROSITE-ProRule" id="PRU10141"/>
    </source>
</evidence>
<dbReference type="Pfam" id="PF13855">
    <property type="entry name" value="LRR_8"/>
    <property type="match status" value="2"/>
</dbReference>
<dbReference type="SMART" id="SM00220">
    <property type="entry name" value="S_TKc"/>
    <property type="match status" value="1"/>
</dbReference>
<dbReference type="FunFam" id="1.10.510.10:FF:001023">
    <property type="entry name" value="Os07g0541700 protein"/>
    <property type="match status" value="1"/>
</dbReference>
<evidence type="ECO:0000256" key="10">
    <source>
        <dbReference type="ARBA" id="ARBA00022741"/>
    </source>
</evidence>
<evidence type="ECO:0000313" key="20">
    <source>
        <dbReference type="EMBL" id="TKW37338.1"/>
    </source>
</evidence>
<dbReference type="InterPro" id="IPR032675">
    <property type="entry name" value="LRR_dom_sf"/>
</dbReference>
<evidence type="ECO:0000259" key="19">
    <source>
        <dbReference type="PROSITE" id="PS50011"/>
    </source>
</evidence>
<keyword evidence="6" id="KW-0433">Leucine-rich repeat</keyword>
<dbReference type="EC" id="2.7.11.1" evidence="3"/>
<dbReference type="PROSITE" id="PS00108">
    <property type="entry name" value="PROTEIN_KINASE_ST"/>
    <property type="match status" value="1"/>
</dbReference>
<sequence length="916" mass="100361">MQALGVENKDLTMAAKAKQHMKLGMIIPWATVILLLSCGAGTIDCSTPDGNNTDFISLLDFKRAIRNDPKGALSSWNSSMHFCSWEGVECSRTRPERVVALNLSGQALDGQISPSLGNLSYLASINLSTNSFSGQIPPLGYLHKLKFLDLKYNSLQGNIPNAVTNCSNLQGLYLAGNFLVGEIPKKVALLSNLLHLWLHSNYLTGTIPPELGNITTLRQVILQTNQLHGSIPEQLGKLSNMSDLMLGGNRLSGRIPEALLNLSSLQQLAMPVNMLHGPLPSKIGDFLPNLRILFLGVNMLGGHIPESLTNASELQSIDLGYNYGFTGRIPPSLGKLRELRMLLLHDNNLEAKDSQSWEFLNALTNCTLLEKLSLYGNNLQGVLPYSIGNLSSNLDYLTLGSNMLHGLVPSSIGKLHKLTKLDLQYNSFTGFIDGWIGNIVSLQGLYIQGNNFSGHIPYSIGNISKLSELFLAVNQFYGPIPSILGKLPQLILLDLSNNNLQGNIPKNLIADTIVQCLLSNNNLEGQIPFFNKLQQLNYLDLSSNKLTGEIPFSLGTCQQLQTVRMDSNFLSGSIPISFGDLSGLTMLNLSHNNFSGSIPIALSKLQLLTQLDLSHNHLDGEVPTQGVFKNTTAISLIGNWLLCGGVLELHIPPCPTVTQRRTGWRHYFVRILIPILGIVSLTLLIYFIISRKKVPRAHLPLSFSGEQFPKVSYKDLAQATGNFTESNLVGRGSHGSVYKGRLTAPEPVVVAVKVFDLAMEGTDRSFMSECQALRNIRHRNLLPILTACSTIDNRGNDFKALVYRFMPHGSLDSWLHPPGYGNAANYLDLSQRLKIAVDIADALQYIHHDCENPIIHCDLKPSNILLDDDMTAHLGDFGIARFYLETKSQTAGDSRSTGTINLKGTIGYIAPGSIRT</sequence>
<dbReference type="Pfam" id="PF08263">
    <property type="entry name" value="LRRNT_2"/>
    <property type="match status" value="1"/>
</dbReference>
<dbReference type="AlphaFoldDB" id="A0A4U6W4A8"/>
<dbReference type="PRINTS" id="PR00019">
    <property type="entry name" value="LEURICHRPT"/>
</dbReference>
<dbReference type="InterPro" id="IPR008271">
    <property type="entry name" value="Ser/Thr_kinase_AS"/>
</dbReference>
<dbReference type="SUPFAM" id="SSF56112">
    <property type="entry name" value="Protein kinase-like (PK-like)"/>
    <property type="match status" value="1"/>
</dbReference>
<evidence type="ECO:0000256" key="14">
    <source>
        <dbReference type="ARBA" id="ARBA00023136"/>
    </source>
</evidence>
<evidence type="ECO:0000256" key="1">
    <source>
        <dbReference type="ARBA" id="ARBA00004162"/>
    </source>
</evidence>
<dbReference type="InterPro" id="IPR000719">
    <property type="entry name" value="Prot_kinase_dom"/>
</dbReference>
<dbReference type="GO" id="GO:0004674">
    <property type="term" value="F:protein serine/threonine kinase activity"/>
    <property type="evidence" value="ECO:0007669"/>
    <property type="project" value="UniProtKB-KW"/>
</dbReference>
<feature type="transmembrane region" description="Helical" evidence="18">
    <location>
        <begin position="23"/>
        <end position="43"/>
    </location>
</feature>
<comment type="catalytic activity">
    <reaction evidence="16">
        <text>L-seryl-[protein] + ATP = O-phospho-L-seryl-[protein] + ADP + H(+)</text>
        <dbReference type="Rhea" id="RHEA:17989"/>
        <dbReference type="Rhea" id="RHEA-COMP:9863"/>
        <dbReference type="Rhea" id="RHEA-COMP:11604"/>
        <dbReference type="ChEBI" id="CHEBI:15378"/>
        <dbReference type="ChEBI" id="CHEBI:29999"/>
        <dbReference type="ChEBI" id="CHEBI:30616"/>
        <dbReference type="ChEBI" id="CHEBI:83421"/>
        <dbReference type="ChEBI" id="CHEBI:456216"/>
        <dbReference type="EC" id="2.7.11.1"/>
    </reaction>
</comment>
<evidence type="ECO:0000256" key="13">
    <source>
        <dbReference type="ARBA" id="ARBA00022989"/>
    </source>
</evidence>
<keyword evidence="13 18" id="KW-1133">Transmembrane helix</keyword>
<dbReference type="FunFam" id="3.80.10.10:FF:000565">
    <property type="entry name" value="Leucine-rich repeat receptor-like kinase protein FLORAL ORGAN NUMBER1"/>
    <property type="match status" value="1"/>
</dbReference>
<evidence type="ECO:0000256" key="8">
    <source>
        <dbReference type="ARBA" id="ARBA00022692"/>
    </source>
</evidence>
<dbReference type="FunFam" id="3.30.200.20:FF:000432">
    <property type="entry name" value="LRR receptor-like serine/threonine-protein kinase EFR"/>
    <property type="match status" value="1"/>
</dbReference>
<evidence type="ECO:0000256" key="2">
    <source>
        <dbReference type="ARBA" id="ARBA00008684"/>
    </source>
</evidence>
<evidence type="ECO:0000256" key="16">
    <source>
        <dbReference type="ARBA" id="ARBA00048679"/>
    </source>
</evidence>
<dbReference type="EMBL" id="CM016552">
    <property type="protein sequence ID" value="TKW37338.1"/>
    <property type="molecule type" value="Genomic_DNA"/>
</dbReference>
<evidence type="ECO:0000256" key="3">
    <source>
        <dbReference type="ARBA" id="ARBA00012513"/>
    </source>
</evidence>
<dbReference type="InterPro" id="IPR003591">
    <property type="entry name" value="Leu-rich_rpt_typical-subtyp"/>
</dbReference>
<keyword evidence="21" id="KW-1185">Reference proteome</keyword>
<dbReference type="PROSITE" id="PS00018">
    <property type="entry name" value="EF_HAND_1"/>
    <property type="match status" value="1"/>
</dbReference>
<evidence type="ECO:0000256" key="11">
    <source>
        <dbReference type="ARBA" id="ARBA00022777"/>
    </source>
</evidence>
<keyword evidence="5" id="KW-0723">Serine/threonine-protein kinase</keyword>
<evidence type="ECO:0000256" key="5">
    <source>
        <dbReference type="ARBA" id="ARBA00022527"/>
    </source>
</evidence>
<keyword evidence="9" id="KW-0677">Repeat</keyword>
<proteinExistence type="inferred from homology"/>
<keyword evidence="10 17" id="KW-0547">Nucleotide-binding</keyword>
<evidence type="ECO:0000256" key="7">
    <source>
        <dbReference type="ARBA" id="ARBA00022679"/>
    </source>
</evidence>
<dbReference type="Pfam" id="PF00069">
    <property type="entry name" value="Pkinase"/>
    <property type="match status" value="1"/>
</dbReference>
<evidence type="ECO:0000313" key="21">
    <source>
        <dbReference type="Proteomes" id="UP000298652"/>
    </source>
</evidence>